<sequence length="428" mass="47901">MRRRIAVCLLLFACAGRRGNAYSVQTHEQLVDLTWKSSIVPLLRARYPNITDAQIAEAHGYAYGGCAIQDIGYYPFGNSLFSDLTHYVRAGDFVASLLRNARTPDELAFAIGALSHYIGDTEGHSMATNPAVAVEFPKLRERYGASVNYEQNPHAHVRTEFGFDINEIAKHRFAPLKYLDHVGLKVSTDLLGRAFYETYGLELKKVLKVQRRTVAGYTFGVRRFLPRIAYAETLLHKKSMPPDVEDAEFLRLQAELKQASVDNGWEQWRHTAGFGTHLLAGFIYIVPKVGVASMLAVKEPDSDTEQLYVRSVNRSTDRLRGAIARLQQPEVLRSVGTTRQTEIPNRDLDTGQIVAPGGYRLTDETYCRLLDTIAKNQGHTVPSGLREDMLAFYANPDAPIATKKHAKQWARVQAELVVLRAMPVVAEP</sequence>
<dbReference type="RefSeq" id="WP_245817887.1">
    <property type="nucleotide sequence ID" value="NZ_FZOU01000002.1"/>
</dbReference>
<evidence type="ECO:0000313" key="3">
    <source>
        <dbReference type="Proteomes" id="UP000198356"/>
    </source>
</evidence>
<dbReference type="Pfam" id="PF00882">
    <property type="entry name" value="Zn_dep_PLPC"/>
    <property type="match status" value="1"/>
</dbReference>
<dbReference type="InterPro" id="IPR029002">
    <property type="entry name" value="PLPC/GPLD1"/>
</dbReference>
<name>A0A239HN86_9BACT</name>
<organism evidence="2 3">
    <name type="scientific">Granulicella rosea</name>
    <dbReference type="NCBI Taxonomy" id="474952"/>
    <lineage>
        <taxon>Bacteria</taxon>
        <taxon>Pseudomonadati</taxon>
        <taxon>Acidobacteriota</taxon>
        <taxon>Terriglobia</taxon>
        <taxon>Terriglobales</taxon>
        <taxon>Acidobacteriaceae</taxon>
        <taxon>Granulicella</taxon>
    </lineage>
</organism>
<gene>
    <name evidence="2" type="ORF">SAMN05421770_102468</name>
</gene>
<protein>
    <submittedName>
        <fullName evidence="2">Zinc dependent phospholipase C</fullName>
    </submittedName>
</protein>
<dbReference type="AlphaFoldDB" id="A0A239HN86"/>
<evidence type="ECO:0000259" key="1">
    <source>
        <dbReference type="Pfam" id="PF00882"/>
    </source>
</evidence>
<evidence type="ECO:0000313" key="2">
    <source>
        <dbReference type="EMBL" id="SNS82605.1"/>
    </source>
</evidence>
<proteinExistence type="predicted"/>
<keyword evidence="3" id="KW-1185">Reference proteome</keyword>
<feature type="domain" description="Phospholipase C/D" evidence="1">
    <location>
        <begin position="26"/>
        <end position="206"/>
    </location>
</feature>
<dbReference type="Proteomes" id="UP000198356">
    <property type="component" value="Unassembled WGS sequence"/>
</dbReference>
<reference evidence="2 3" key="1">
    <citation type="submission" date="2017-06" db="EMBL/GenBank/DDBJ databases">
        <authorList>
            <person name="Kim H.J."/>
            <person name="Triplett B.A."/>
        </authorList>
    </citation>
    <scope>NUCLEOTIDE SEQUENCE [LARGE SCALE GENOMIC DNA]</scope>
    <source>
        <strain evidence="2 3">DSM 18704</strain>
    </source>
</reference>
<dbReference type="EMBL" id="FZOU01000002">
    <property type="protein sequence ID" value="SNS82605.1"/>
    <property type="molecule type" value="Genomic_DNA"/>
</dbReference>
<accession>A0A239HN86</accession>